<dbReference type="InterPro" id="IPR032774">
    <property type="entry name" value="WG_beta_rep"/>
</dbReference>
<evidence type="ECO:0000313" key="2">
    <source>
        <dbReference type="EMBL" id="TQM20456.1"/>
    </source>
</evidence>
<comment type="caution">
    <text evidence="2">The sequence shown here is derived from an EMBL/GenBank/DDBJ whole genome shotgun (WGS) entry which is preliminary data.</text>
</comment>
<name>A0A543EFX1_9FLAO</name>
<sequence>MKSKLLILCCMSVFSFSFSQMKISEREDISKINNNWRLTKTNSGTYGISDISGKIITQPVYSRINKFGEYSEDLALVKNITGTYGFINRSGTEIIPAHYELDYIKKNFSVLKKKYIK</sequence>
<gene>
    <name evidence="2" type="ORF">FB551_0126</name>
</gene>
<accession>A0A543EFX1</accession>
<protein>
    <submittedName>
        <fullName evidence="2">WG repeat protein</fullName>
    </submittedName>
</protein>
<keyword evidence="1" id="KW-0732">Signal</keyword>
<reference evidence="2 3" key="1">
    <citation type="submission" date="2019-06" db="EMBL/GenBank/DDBJ databases">
        <title>Sorghum-associated microbial communities from plants grown in Nebraska, USA.</title>
        <authorList>
            <person name="Schachtman D."/>
        </authorList>
    </citation>
    <scope>NUCLEOTIDE SEQUENCE [LARGE SCALE GENOMIC DNA]</scope>
    <source>
        <strain evidence="2 3">110</strain>
    </source>
</reference>
<feature type="signal peptide" evidence="1">
    <location>
        <begin position="1"/>
        <end position="19"/>
    </location>
</feature>
<evidence type="ECO:0000313" key="3">
    <source>
        <dbReference type="Proteomes" id="UP000316437"/>
    </source>
</evidence>
<evidence type="ECO:0000256" key="1">
    <source>
        <dbReference type="SAM" id="SignalP"/>
    </source>
</evidence>
<organism evidence="2 3">
    <name type="scientific">Chryseobacterium aquifrigidense</name>
    <dbReference type="NCBI Taxonomy" id="558021"/>
    <lineage>
        <taxon>Bacteria</taxon>
        <taxon>Pseudomonadati</taxon>
        <taxon>Bacteroidota</taxon>
        <taxon>Flavobacteriia</taxon>
        <taxon>Flavobacteriales</taxon>
        <taxon>Weeksellaceae</taxon>
        <taxon>Chryseobacterium group</taxon>
        <taxon>Chryseobacterium</taxon>
    </lineage>
</organism>
<feature type="chain" id="PRO_5021765667" evidence="1">
    <location>
        <begin position="20"/>
        <end position="117"/>
    </location>
</feature>
<dbReference type="EMBL" id="VFPD01000001">
    <property type="protein sequence ID" value="TQM20456.1"/>
    <property type="molecule type" value="Genomic_DNA"/>
</dbReference>
<dbReference type="RefSeq" id="WP_142018039.1">
    <property type="nucleotide sequence ID" value="NZ_VFPD01000001.1"/>
</dbReference>
<keyword evidence="3" id="KW-1185">Reference proteome</keyword>
<dbReference type="AlphaFoldDB" id="A0A543EFX1"/>
<proteinExistence type="predicted"/>
<dbReference type="Pfam" id="PF14903">
    <property type="entry name" value="WG_beta_rep"/>
    <property type="match status" value="2"/>
</dbReference>
<dbReference type="Proteomes" id="UP000316437">
    <property type="component" value="Unassembled WGS sequence"/>
</dbReference>